<dbReference type="PANTHER" id="PTHR42987">
    <property type="entry name" value="PEPTIDASE S49"/>
    <property type="match status" value="1"/>
</dbReference>
<evidence type="ECO:0000256" key="3">
    <source>
        <dbReference type="ARBA" id="ARBA00022801"/>
    </source>
</evidence>
<evidence type="ECO:0000256" key="1">
    <source>
        <dbReference type="ARBA" id="ARBA00008683"/>
    </source>
</evidence>
<keyword evidence="4" id="KW-0720">Serine protease</keyword>
<evidence type="ECO:0000256" key="2">
    <source>
        <dbReference type="ARBA" id="ARBA00022670"/>
    </source>
</evidence>
<evidence type="ECO:0000256" key="4">
    <source>
        <dbReference type="ARBA" id="ARBA00022825"/>
    </source>
</evidence>
<proteinExistence type="inferred from homology"/>
<dbReference type="InterPro" id="IPR047272">
    <property type="entry name" value="S49_SppA_C"/>
</dbReference>
<protein>
    <submittedName>
        <fullName evidence="7">S49 family peptidase</fullName>
    </submittedName>
</protein>
<reference evidence="7 8" key="1">
    <citation type="submission" date="2019-07" db="EMBL/GenBank/DDBJ databases">
        <title>Reinekea sp. strain SSH23 genome sequencing and assembly.</title>
        <authorList>
            <person name="Kim I."/>
        </authorList>
    </citation>
    <scope>NUCLEOTIDE SEQUENCE [LARGE SCALE GENOMIC DNA]</scope>
    <source>
        <strain evidence="7 8">SSH23</strain>
    </source>
</reference>
<gene>
    <name evidence="7" type="ORF">FME95_02845</name>
</gene>
<dbReference type="RefSeq" id="WP_147712923.1">
    <property type="nucleotide sequence ID" value="NZ_VKAD01000001.1"/>
</dbReference>
<dbReference type="InterPro" id="IPR002142">
    <property type="entry name" value="Peptidase_S49"/>
</dbReference>
<dbReference type="InterPro" id="IPR029045">
    <property type="entry name" value="ClpP/crotonase-like_dom_sf"/>
</dbReference>
<dbReference type="SUPFAM" id="SSF52096">
    <property type="entry name" value="ClpP/crotonase"/>
    <property type="match status" value="1"/>
</dbReference>
<comment type="similarity">
    <text evidence="1">Belongs to the peptidase S49 family.</text>
</comment>
<evidence type="ECO:0000256" key="5">
    <source>
        <dbReference type="SAM" id="Phobius"/>
    </source>
</evidence>
<dbReference type="Pfam" id="PF01343">
    <property type="entry name" value="Peptidase_S49"/>
    <property type="match status" value="1"/>
</dbReference>
<dbReference type="GO" id="GO:0006508">
    <property type="term" value="P:proteolysis"/>
    <property type="evidence" value="ECO:0007669"/>
    <property type="project" value="UniProtKB-KW"/>
</dbReference>
<dbReference type="PANTHER" id="PTHR42987:SF8">
    <property type="entry name" value="PROTEINASE"/>
    <property type="match status" value="1"/>
</dbReference>
<comment type="caution">
    <text evidence="7">The sequence shown here is derived from an EMBL/GenBank/DDBJ whole genome shotgun (WGS) entry which is preliminary data.</text>
</comment>
<keyword evidence="8" id="KW-1185">Reference proteome</keyword>
<evidence type="ECO:0000313" key="7">
    <source>
        <dbReference type="EMBL" id="TXR53523.1"/>
    </source>
</evidence>
<keyword evidence="3" id="KW-0378">Hydrolase</keyword>
<feature type="transmembrane region" description="Helical" evidence="5">
    <location>
        <begin position="45"/>
        <end position="63"/>
    </location>
</feature>
<dbReference type="Proteomes" id="UP000321764">
    <property type="component" value="Unassembled WGS sequence"/>
</dbReference>
<keyword evidence="5" id="KW-1133">Transmembrane helix</keyword>
<sequence length="328" mass="35948">MFGRKKTPSVDSYSSGASSEKEWRLIERVVMANTAELKRGRRWGIFFKLLTFIYLFVLLGVYFQNSVDLSDHAHSTDHTAVVDIDGVISASDQANADAIIANVRRALSHQGTKALVLRINSPGGSPVQSAYVYDEIRRLRAIYTEIPIYAVIVDTGASGAYFIASAADEIYANGASVVGSIGVTAAGFGFQGLIEKLGIERREFTSGEHKAFLDPFSDVDPEEQALFEALLTDVHEQFIDAVKQGRGDRLVETEDVFSGLFWTGSQALELGLIDGLKSTGQLAREIGHPSLVDFTSRPSPFEQFTNRFGASVAQNLVKLLQNDQFNLQ</sequence>
<accession>A0A5C8Z8E7</accession>
<feature type="domain" description="Peptidase S49" evidence="6">
    <location>
        <begin position="144"/>
        <end position="284"/>
    </location>
</feature>
<dbReference type="AlphaFoldDB" id="A0A5C8Z8E7"/>
<evidence type="ECO:0000259" key="6">
    <source>
        <dbReference type="Pfam" id="PF01343"/>
    </source>
</evidence>
<keyword evidence="5" id="KW-0472">Membrane</keyword>
<dbReference type="CDD" id="cd07023">
    <property type="entry name" value="S49_Sppa_N_C"/>
    <property type="match status" value="1"/>
</dbReference>
<organism evidence="7 8">
    <name type="scientific">Reinekea thalattae</name>
    <dbReference type="NCBI Taxonomy" id="2593301"/>
    <lineage>
        <taxon>Bacteria</taxon>
        <taxon>Pseudomonadati</taxon>
        <taxon>Pseudomonadota</taxon>
        <taxon>Gammaproteobacteria</taxon>
        <taxon>Oceanospirillales</taxon>
        <taxon>Saccharospirillaceae</taxon>
        <taxon>Reinekea</taxon>
    </lineage>
</organism>
<dbReference type="Gene3D" id="3.90.226.10">
    <property type="entry name" value="2-enoyl-CoA Hydratase, Chain A, domain 1"/>
    <property type="match status" value="1"/>
</dbReference>
<dbReference type="GO" id="GO:0008236">
    <property type="term" value="F:serine-type peptidase activity"/>
    <property type="evidence" value="ECO:0007669"/>
    <property type="project" value="UniProtKB-KW"/>
</dbReference>
<keyword evidence="5" id="KW-0812">Transmembrane</keyword>
<keyword evidence="2" id="KW-0645">Protease</keyword>
<dbReference type="OrthoDB" id="9764363at2"/>
<name>A0A5C8Z8E7_9GAMM</name>
<evidence type="ECO:0000313" key="8">
    <source>
        <dbReference type="Proteomes" id="UP000321764"/>
    </source>
</evidence>
<dbReference type="Gene3D" id="6.20.330.10">
    <property type="match status" value="1"/>
</dbReference>
<dbReference type="EMBL" id="VKAD01000001">
    <property type="protein sequence ID" value="TXR53523.1"/>
    <property type="molecule type" value="Genomic_DNA"/>
</dbReference>